<keyword evidence="3" id="KW-1185">Reference proteome</keyword>
<accession>A0A1A9BF17</accession>
<dbReference type="InterPro" id="IPR011042">
    <property type="entry name" value="6-blade_b-propeller_TolB-like"/>
</dbReference>
<dbReference type="RefSeq" id="WP_141684619.1">
    <property type="nucleotide sequence ID" value="NZ_FLRH01000004.1"/>
</dbReference>
<name>A0A1A9BF17_9ACTN</name>
<dbReference type="PANTHER" id="PTHR36842">
    <property type="entry name" value="PROTEIN TOLB HOMOLOG"/>
    <property type="match status" value="1"/>
</dbReference>
<proteinExistence type="predicted"/>
<dbReference type="STRING" id="946078.GA0070622_4837"/>
<evidence type="ECO:0000313" key="2">
    <source>
        <dbReference type="EMBL" id="SBT67773.1"/>
    </source>
</evidence>
<evidence type="ECO:0008006" key="4">
    <source>
        <dbReference type="Google" id="ProtNLM"/>
    </source>
</evidence>
<dbReference type="EMBL" id="FLRH01000004">
    <property type="protein sequence ID" value="SBT67773.1"/>
    <property type="molecule type" value="Genomic_DNA"/>
</dbReference>
<dbReference type="SUPFAM" id="SSF82171">
    <property type="entry name" value="DPP6 N-terminal domain-like"/>
    <property type="match status" value="1"/>
</dbReference>
<feature type="chain" id="PRO_5008384232" description="WD40-like Beta Propeller Repeat" evidence="1">
    <location>
        <begin position="29"/>
        <end position="438"/>
    </location>
</feature>
<evidence type="ECO:0000313" key="3">
    <source>
        <dbReference type="Proteomes" id="UP000199558"/>
    </source>
</evidence>
<dbReference type="Gene3D" id="2.120.10.30">
    <property type="entry name" value="TolB, C-terminal domain"/>
    <property type="match status" value="1"/>
</dbReference>
<sequence>MRTPRRTRACLATAGLAVLILTPVPAYAAEPGTLTLIDVAPDGAPGNGGVGGSDVSDDGRYVAFASTSDNLVPGDVNDATDIFVRDTLSGTTTLVSGGMGGQPADDWAEYTAAVSGNGRYVAFTSYASNLVPGDTNNQRDVFVHDRDTGVTTRASVFAGGRQIRGLSSAATISDNGRWVAFTTTAYGEVDDAGAPLNGQAAFVHDTRTGRTTRVSVQADGGTDLSAFQVAISGSGTRVVFSGAGDWVGDGGTSTGVFVHDLVSGATVRANRPATGDGLLDATNPSINRDGTRVSWESSSPYVAADTNDRGDVYVRDLIADTTTLVTANRRGTGAGDSFSYSGRLTAGGRYVTFYSEATDLVARDVNGNTNDVFVRDLSTGRTTAVSAGADGTTGNRASFDGVASANGSRVVFRSSATDLGVDPGDGHEHLFVRCLRNC</sequence>
<evidence type="ECO:0000256" key="1">
    <source>
        <dbReference type="SAM" id="SignalP"/>
    </source>
</evidence>
<feature type="signal peptide" evidence="1">
    <location>
        <begin position="1"/>
        <end position="28"/>
    </location>
</feature>
<dbReference type="AlphaFoldDB" id="A0A1A9BF17"/>
<dbReference type="OrthoDB" id="39703at2"/>
<dbReference type="Proteomes" id="UP000199558">
    <property type="component" value="Unassembled WGS sequence"/>
</dbReference>
<organism evidence="2 3">
    <name type="scientific">Micromonospora sediminicola</name>
    <dbReference type="NCBI Taxonomy" id="946078"/>
    <lineage>
        <taxon>Bacteria</taxon>
        <taxon>Bacillati</taxon>
        <taxon>Actinomycetota</taxon>
        <taxon>Actinomycetes</taxon>
        <taxon>Micromonosporales</taxon>
        <taxon>Micromonosporaceae</taxon>
        <taxon>Micromonospora</taxon>
    </lineage>
</organism>
<keyword evidence="1" id="KW-0732">Signal</keyword>
<protein>
    <recommendedName>
        <fullName evidence="4">WD40-like Beta Propeller Repeat</fullName>
    </recommendedName>
</protein>
<gene>
    <name evidence="2" type="ORF">GA0070622_4837</name>
</gene>
<reference evidence="3" key="1">
    <citation type="submission" date="2016-06" db="EMBL/GenBank/DDBJ databases">
        <authorList>
            <person name="Varghese N."/>
            <person name="Submissions Spin"/>
        </authorList>
    </citation>
    <scope>NUCLEOTIDE SEQUENCE [LARGE SCALE GENOMIC DNA]</scope>
    <source>
        <strain evidence="3">DSM 45794</strain>
    </source>
</reference>